<dbReference type="HOGENOM" id="CLU_1565845_0_0_1"/>
<evidence type="ECO:0000313" key="3">
    <source>
        <dbReference type="EMBL" id="EKX31237.1"/>
    </source>
</evidence>
<dbReference type="GeneID" id="17287959"/>
<feature type="compositionally biased region" description="Basic and acidic residues" evidence="1">
    <location>
        <begin position="93"/>
        <end position="104"/>
    </location>
</feature>
<dbReference type="EMBL" id="JH993324">
    <property type="protein sequence ID" value="EKX31237.1"/>
    <property type="molecule type" value="Genomic_DNA"/>
</dbReference>
<organism evidence="3">
    <name type="scientific">Guillardia theta (strain CCMP2712)</name>
    <name type="common">Cryptophyte</name>
    <dbReference type="NCBI Taxonomy" id="905079"/>
    <lineage>
        <taxon>Eukaryota</taxon>
        <taxon>Cryptophyceae</taxon>
        <taxon>Pyrenomonadales</taxon>
        <taxon>Geminigeraceae</taxon>
        <taxon>Guillardia</taxon>
    </lineage>
</organism>
<evidence type="ECO:0000256" key="2">
    <source>
        <dbReference type="SAM" id="SignalP"/>
    </source>
</evidence>
<dbReference type="EnsemblProtists" id="EKX31237">
    <property type="protein sequence ID" value="EKX31237"/>
    <property type="gene ID" value="GUITHDRAFT_122561"/>
</dbReference>
<sequence length="171" mass="19138">MRSKISLFSSLVFCCVALVGVRASQSAGAESFRMCVEPPEHNMVQDYVPCPLLDTKAPKPSLLPLRSNIHLDFAEPQEVLCACEFAKALKKAQEKSVEDPKGKTVEASQNKTKQSQKRDVLDYSKWDKILAPPLESMSEDEIDRTFRHAVAAEAQGELQLAEELYERLIEV</sequence>
<feature type="signal peptide" evidence="2">
    <location>
        <begin position="1"/>
        <end position="23"/>
    </location>
</feature>
<keyword evidence="5" id="KW-1185">Reference proteome</keyword>
<name>L1I573_GUITC</name>
<keyword evidence="2" id="KW-0732">Signal</keyword>
<reference evidence="4" key="3">
    <citation type="submission" date="2015-06" db="UniProtKB">
        <authorList>
            <consortium name="EnsemblProtists"/>
        </authorList>
    </citation>
    <scope>IDENTIFICATION</scope>
</reference>
<dbReference type="KEGG" id="gtt:GUITHDRAFT_122561"/>
<gene>
    <name evidence="3" type="ORF">GUITHDRAFT_122561</name>
</gene>
<reference evidence="5" key="2">
    <citation type="submission" date="2012-11" db="EMBL/GenBank/DDBJ databases">
        <authorList>
            <person name="Kuo A."/>
            <person name="Curtis B.A."/>
            <person name="Tanifuji G."/>
            <person name="Burki F."/>
            <person name="Gruber A."/>
            <person name="Irimia M."/>
            <person name="Maruyama S."/>
            <person name="Arias M.C."/>
            <person name="Ball S.G."/>
            <person name="Gile G.H."/>
            <person name="Hirakawa Y."/>
            <person name="Hopkins J.F."/>
            <person name="Rensing S.A."/>
            <person name="Schmutz J."/>
            <person name="Symeonidi A."/>
            <person name="Elias M."/>
            <person name="Eveleigh R.J."/>
            <person name="Herman E.K."/>
            <person name="Klute M.J."/>
            <person name="Nakayama T."/>
            <person name="Obornik M."/>
            <person name="Reyes-Prieto A."/>
            <person name="Armbrust E.V."/>
            <person name="Aves S.J."/>
            <person name="Beiko R.G."/>
            <person name="Coutinho P."/>
            <person name="Dacks J.B."/>
            <person name="Durnford D.G."/>
            <person name="Fast N.M."/>
            <person name="Green B.R."/>
            <person name="Grisdale C."/>
            <person name="Hempe F."/>
            <person name="Henrissat B."/>
            <person name="Hoppner M.P."/>
            <person name="Ishida K.-I."/>
            <person name="Kim E."/>
            <person name="Koreny L."/>
            <person name="Kroth P.G."/>
            <person name="Liu Y."/>
            <person name="Malik S.-B."/>
            <person name="Maier U.G."/>
            <person name="McRose D."/>
            <person name="Mock T."/>
            <person name="Neilson J.A."/>
            <person name="Onodera N.T."/>
            <person name="Poole A.M."/>
            <person name="Pritham E.J."/>
            <person name="Richards T.A."/>
            <person name="Rocap G."/>
            <person name="Roy S.W."/>
            <person name="Sarai C."/>
            <person name="Schaack S."/>
            <person name="Shirato S."/>
            <person name="Slamovits C.H."/>
            <person name="Spencer D.F."/>
            <person name="Suzuki S."/>
            <person name="Worden A.Z."/>
            <person name="Zauner S."/>
            <person name="Barry K."/>
            <person name="Bell C."/>
            <person name="Bharti A.K."/>
            <person name="Crow J.A."/>
            <person name="Grimwood J."/>
            <person name="Kramer R."/>
            <person name="Lindquist E."/>
            <person name="Lucas S."/>
            <person name="Salamov A."/>
            <person name="McFadden G.I."/>
            <person name="Lane C.E."/>
            <person name="Keeling P.J."/>
            <person name="Gray M.W."/>
            <person name="Grigoriev I.V."/>
            <person name="Archibald J.M."/>
        </authorList>
    </citation>
    <scope>NUCLEOTIDE SEQUENCE</scope>
    <source>
        <strain evidence="5">CCMP2712</strain>
    </source>
</reference>
<proteinExistence type="predicted"/>
<evidence type="ECO:0000256" key="1">
    <source>
        <dbReference type="SAM" id="MobiDB-lite"/>
    </source>
</evidence>
<evidence type="ECO:0000313" key="4">
    <source>
        <dbReference type="EnsemblProtists" id="EKX31237"/>
    </source>
</evidence>
<dbReference type="PaxDb" id="55529-EKX31237"/>
<dbReference type="AlphaFoldDB" id="L1I573"/>
<protein>
    <submittedName>
        <fullName evidence="3 4">Uncharacterized protein</fullName>
    </submittedName>
</protein>
<evidence type="ECO:0000313" key="5">
    <source>
        <dbReference type="Proteomes" id="UP000011087"/>
    </source>
</evidence>
<dbReference type="Proteomes" id="UP000011087">
    <property type="component" value="Unassembled WGS sequence"/>
</dbReference>
<reference evidence="3 5" key="1">
    <citation type="journal article" date="2012" name="Nature">
        <title>Algal genomes reveal evolutionary mosaicism and the fate of nucleomorphs.</title>
        <authorList>
            <consortium name="DOE Joint Genome Institute"/>
            <person name="Curtis B.A."/>
            <person name="Tanifuji G."/>
            <person name="Burki F."/>
            <person name="Gruber A."/>
            <person name="Irimia M."/>
            <person name="Maruyama S."/>
            <person name="Arias M.C."/>
            <person name="Ball S.G."/>
            <person name="Gile G.H."/>
            <person name="Hirakawa Y."/>
            <person name="Hopkins J.F."/>
            <person name="Kuo A."/>
            <person name="Rensing S.A."/>
            <person name="Schmutz J."/>
            <person name="Symeonidi A."/>
            <person name="Elias M."/>
            <person name="Eveleigh R.J."/>
            <person name="Herman E.K."/>
            <person name="Klute M.J."/>
            <person name="Nakayama T."/>
            <person name="Obornik M."/>
            <person name="Reyes-Prieto A."/>
            <person name="Armbrust E.V."/>
            <person name="Aves S.J."/>
            <person name="Beiko R.G."/>
            <person name="Coutinho P."/>
            <person name="Dacks J.B."/>
            <person name="Durnford D.G."/>
            <person name="Fast N.M."/>
            <person name="Green B.R."/>
            <person name="Grisdale C.J."/>
            <person name="Hempel F."/>
            <person name="Henrissat B."/>
            <person name="Hoppner M.P."/>
            <person name="Ishida K."/>
            <person name="Kim E."/>
            <person name="Koreny L."/>
            <person name="Kroth P.G."/>
            <person name="Liu Y."/>
            <person name="Malik S.B."/>
            <person name="Maier U.G."/>
            <person name="McRose D."/>
            <person name="Mock T."/>
            <person name="Neilson J.A."/>
            <person name="Onodera N.T."/>
            <person name="Poole A.M."/>
            <person name="Pritham E.J."/>
            <person name="Richards T.A."/>
            <person name="Rocap G."/>
            <person name="Roy S.W."/>
            <person name="Sarai C."/>
            <person name="Schaack S."/>
            <person name="Shirato S."/>
            <person name="Slamovits C.H."/>
            <person name="Spencer D.F."/>
            <person name="Suzuki S."/>
            <person name="Worden A.Z."/>
            <person name="Zauner S."/>
            <person name="Barry K."/>
            <person name="Bell C."/>
            <person name="Bharti A.K."/>
            <person name="Crow J.A."/>
            <person name="Grimwood J."/>
            <person name="Kramer R."/>
            <person name="Lindquist E."/>
            <person name="Lucas S."/>
            <person name="Salamov A."/>
            <person name="McFadden G.I."/>
            <person name="Lane C.E."/>
            <person name="Keeling P.J."/>
            <person name="Gray M.W."/>
            <person name="Grigoriev I.V."/>
            <person name="Archibald J.M."/>
        </authorList>
    </citation>
    <scope>NUCLEOTIDE SEQUENCE</scope>
    <source>
        <strain evidence="3 5">CCMP2712</strain>
    </source>
</reference>
<dbReference type="RefSeq" id="XP_005818217.1">
    <property type="nucleotide sequence ID" value="XM_005818160.1"/>
</dbReference>
<accession>L1I573</accession>
<feature type="region of interest" description="Disordered" evidence="1">
    <location>
        <begin position="93"/>
        <end position="118"/>
    </location>
</feature>
<feature type="chain" id="PRO_5008769629" evidence="2">
    <location>
        <begin position="24"/>
        <end position="171"/>
    </location>
</feature>